<evidence type="ECO:0000256" key="1">
    <source>
        <dbReference type="SAM" id="MobiDB-lite"/>
    </source>
</evidence>
<evidence type="ECO:0000259" key="3">
    <source>
        <dbReference type="Pfam" id="PF13559"/>
    </source>
</evidence>
<keyword evidence="2" id="KW-1133">Transmembrane helix</keyword>
<sequence>MSPGSLGFVPRPRRALEALDLGLGLLQAHAGAVAGVWALELGLVLALLLPFLWRAPLWILLALWWLKPWLDRGPLFVLSRAVFGQPATVWDFLREGPRAYRRGAAAGLLWRRFSPARSFLLPVFQLEGFRGKAYRARAQVLARQGGGTGFLLTLAMVILTLLTFFGSIGLAQLMMPPGSHVQLWDRFDSMPVGFHWFLLGVGLLALTLTEPLFVAAGFGLYLQRRTQLEGWDLEQSFRRLAARLAPLLLVLLSALPLRSQEPPAPSPPGQASSLPEEGPLRPQEEARARAERIAREDPAFRHTRQVRALRYRPTGREPRWLRALLDELFGESPAPREGRWQPRLPEGWAGWIALAGKIALVGGLLTLVVWLVYALHNRLAEPAVADEAWRGPSALAGLDIRPESLPGDVPGAARALFGEGQARAALALLYRGALAELVHRRGLDIPPSATEGDCLRAAQGRLDPGPATTFRTLTGTWQRLAYNGEAPGPQVFDELCAAWPGAFGGRP</sequence>
<evidence type="ECO:0000313" key="5">
    <source>
        <dbReference type="Proteomes" id="UP001238179"/>
    </source>
</evidence>
<dbReference type="Pfam" id="PF13559">
    <property type="entry name" value="DUF4129"/>
    <property type="match status" value="1"/>
</dbReference>
<keyword evidence="2" id="KW-0472">Membrane</keyword>
<feature type="transmembrane region" description="Helical" evidence="2">
    <location>
        <begin position="348"/>
        <end position="373"/>
    </location>
</feature>
<keyword evidence="2" id="KW-0812">Transmembrane</keyword>
<organism evidence="4 5">
    <name type="scientific">Mesoterricola silvestris</name>
    <dbReference type="NCBI Taxonomy" id="2927979"/>
    <lineage>
        <taxon>Bacteria</taxon>
        <taxon>Pseudomonadati</taxon>
        <taxon>Acidobacteriota</taxon>
        <taxon>Holophagae</taxon>
        <taxon>Holophagales</taxon>
        <taxon>Holophagaceae</taxon>
        <taxon>Mesoterricola</taxon>
    </lineage>
</organism>
<accession>A0AA48GIA1</accession>
<feature type="transmembrane region" description="Helical" evidence="2">
    <location>
        <begin position="150"/>
        <end position="174"/>
    </location>
</feature>
<keyword evidence="5" id="KW-1185">Reference proteome</keyword>
<proteinExistence type="predicted"/>
<feature type="domain" description="Protein-glutamine gamma-glutamyltransferase-like C-terminal" evidence="3">
    <location>
        <begin position="429"/>
        <end position="499"/>
    </location>
</feature>
<dbReference type="KEGG" id="msil:METEAL_26100"/>
<dbReference type="InterPro" id="IPR025403">
    <property type="entry name" value="TgpA-like_C"/>
</dbReference>
<gene>
    <name evidence="4" type="ORF">METEAL_26100</name>
</gene>
<feature type="region of interest" description="Disordered" evidence="1">
    <location>
        <begin position="260"/>
        <end position="288"/>
    </location>
</feature>
<name>A0AA48GIA1_9BACT</name>
<protein>
    <recommendedName>
        <fullName evidence="3">Protein-glutamine gamma-glutamyltransferase-like C-terminal domain-containing protein</fullName>
    </recommendedName>
</protein>
<evidence type="ECO:0000256" key="2">
    <source>
        <dbReference type="SAM" id="Phobius"/>
    </source>
</evidence>
<feature type="compositionally biased region" description="Basic and acidic residues" evidence="1">
    <location>
        <begin position="278"/>
        <end position="288"/>
    </location>
</feature>
<dbReference type="RefSeq" id="WP_316412104.1">
    <property type="nucleotide sequence ID" value="NZ_AP027080.1"/>
</dbReference>
<reference evidence="5" key="1">
    <citation type="journal article" date="2023" name="Int. J. Syst. Evol. Microbiol.">
        <title>Mesoterricola silvestris gen. nov., sp. nov., Mesoterricola sediminis sp. nov., Geothrix oryzae sp. nov., Geothrix edaphica sp. nov., Geothrix rubra sp. nov., and Geothrix limicola sp. nov., six novel members of Acidobacteriota isolated from soils.</title>
        <authorList>
            <person name="Itoh H."/>
            <person name="Sugisawa Y."/>
            <person name="Mise K."/>
            <person name="Xu Z."/>
            <person name="Kuniyasu M."/>
            <person name="Ushijima N."/>
            <person name="Kawano K."/>
            <person name="Kobayashi E."/>
            <person name="Shiratori Y."/>
            <person name="Masuda Y."/>
            <person name="Senoo K."/>
        </authorList>
    </citation>
    <scope>NUCLEOTIDE SEQUENCE [LARGE SCALE GENOMIC DNA]</scope>
    <source>
        <strain evidence="5">W79</strain>
    </source>
</reference>
<dbReference type="AlphaFoldDB" id="A0AA48GIA1"/>
<evidence type="ECO:0000313" key="4">
    <source>
        <dbReference type="EMBL" id="BDU73436.1"/>
    </source>
</evidence>
<feature type="transmembrane region" description="Helical" evidence="2">
    <location>
        <begin position="194"/>
        <end position="220"/>
    </location>
</feature>
<dbReference type="Proteomes" id="UP001238179">
    <property type="component" value="Chromosome"/>
</dbReference>
<dbReference type="EMBL" id="AP027080">
    <property type="protein sequence ID" value="BDU73436.1"/>
    <property type="molecule type" value="Genomic_DNA"/>
</dbReference>